<dbReference type="InterPro" id="IPR000917">
    <property type="entry name" value="Sulfatase_N"/>
</dbReference>
<dbReference type="PANTHER" id="PTHR47371:SF3">
    <property type="entry name" value="PHOSPHOGLYCEROL TRANSFERASE I"/>
    <property type="match status" value="1"/>
</dbReference>
<dbReference type="PIRSF" id="PIRSF005091">
    <property type="entry name" value="Mmb_sulf_HI1246"/>
    <property type="match status" value="1"/>
</dbReference>
<comment type="pathway">
    <text evidence="2">Cell wall biogenesis; lipoteichoic acid biosynthesis.</text>
</comment>
<feature type="binding site" evidence="10">
    <location>
        <position position="473"/>
    </location>
    <ligand>
        <name>Mn(2+)</name>
        <dbReference type="ChEBI" id="CHEBI:29035"/>
    </ligand>
</feature>
<dbReference type="OrthoDB" id="5901192at2"/>
<dbReference type="RefSeq" id="WP_133628144.1">
    <property type="nucleotide sequence ID" value="NZ_SOAZ01000010.1"/>
</dbReference>
<dbReference type="GO" id="GO:0046872">
    <property type="term" value="F:metal ion binding"/>
    <property type="evidence" value="ECO:0007669"/>
    <property type="project" value="UniProtKB-KW"/>
</dbReference>
<dbReference type="CDD" id="cd16015">
    <property type="entry name" value="LTA_synthase"/>
    <property type="match status" value="1"/>
</dbReference>
<keyword evidence="9" id="KW-0479">Metal-binding</keyword>
<evidence type="ECO:0000259" key="12">
    <source>
        <dbReference type="Pfam" id="PF00884"/>
    </source>
</evidence>
<feature type="transmembrane region" description="Helical" evidence="11">
    <location>
        <begin position="153"/>
        <end position="171"/>
    </location>
</feature>
<dbReference type="EMBL" id="SOAZ01000010">
    <property type="protein sequence ID" value="TDT60970.1"/>
    <property type="molecule type" value="Genomic_DNA"/>
</dbReference>
<feature type="binding site" evidence="10">
    <location>
        <position position="474"/>
    </location>
    <ligand>
        <name>Mn(2+)</name>
        <dbReference type="ChEBI" id="CHEBI:29035"/>
    </ligand>
</feature>
<evidence type="ECO:0000256" key="11">
    <source>
        <dbReference type="SAM" id="Phobius"/>
    </source>
</evidence>
<dbReference type="GO" id="GO:0016740">
    <property type="term" value="F:transferase activity"/>
    <property type="evidence" value="ECO:0007669"/>
    <property type="project" value="UniProtKB-KW"/>
</dbReference>
<organism evidence="13 14">
    <name type="scientific">Fonticella tunisiensis</name>
    <dbReference type="NCBI Taxonomy" id="1096341"/>
    <lineage>
        <taxon>Bacteria</taxon>
        <taxon>Bacillati</taxon>
        <taxon>Bacillota</taxon>
        <taxon>Clostridia</taxon>
        <taxon>Eubacteriales</taxon>
        <taxon>Clostridiaceae</taxon>
        <taxon>Fonticella</taxon>
    </lineage>
</organism>
<evidence type="ECO:0000313" key="13">
    <source>
        <dbReference type="EMBL" id="TDT60970.1"/>
    </source>
</evidence>
<dbReference type="InterPro" id="IPR012160">
    <property type="entry name" value="LtaS-like"/>
</dbReference>
<dbReference type="AlphaFoldDB" id="A0A4R7KPC0"/>
<feature type="binding site" evidence="10">
    <location>
        <position position="299"/>
    </location>
    <ligand>
        <name>Mn(2+)</name>
        <dbReference type="ChEBI" id="CHEBI:29035"/>
    </ligand>
</feature>
<dbReference type="Pfam" id="PF00884">
    <property type="entry name" value="Sulfatase"/>
    <property type="match status" value="1"/>
</dbReference>
<evidence type="ECO:0000256" key="1">
    <source>
        <dbReference type="ARBA" id="ARBA00004651"/>
    </source>
</evidence>
<name>A0A4R7KPC0_9CLOT</name>
<gene>
    <name evidence="13" type="ORF">EDD71_11088</name>
</gene>
<keyword evidence="13" id="KW-0808">Transferase</keyword>
<evidence type="ECO:0000256" key="6">
    <source>
        <dbReference type="ARBA" id="ARBA00022989"/>
    </source>
</evidence>
<dbReference type="SUPFAM" id="SSF53649">
    <property type="entry name" value="Alkaline phosphatase-like"/>
    <property type="match status" value="1"/>
</dbReference>
<comment type="similarity">
    <text evidence="3">Belongs to the LTA synthase family.</text>
</comment>
<feature type="binding site" evidence="10">
    <location>
        <position position="257"/>
    </location>
    <ligand>
        <name>Mn(2+)</name>
        <dbReference type="ChEBI" id="CHEBI:29035"/>
    </ligand>
</feature>
<dbReference type="Gene3D" id="3.40.720.10">
    <property type="entry name" value="Alkaline Phosphatase, subunit A"/>
    <property type="match status" value="1"/>
</dbReference>
<keyword evidence="7 11" id="KW-0472">Membrane</keyword>
<protein>
    <submittedName>
        <fullName evidence="13">Phosphoglycerol transferase MdoB-like AlkP superfamily enzyme</fullName>
    </submittedName>
</protein>
<evidence type="ECO:0000256" key="9">
    <source>
        <dbReference type="PIRSR" id="PIRSR005091-2"/>
    </source>
</evidence>
<evidence type="ECO:0000256" key="2">
    <source>
        <dbReference type="ARBA" id="ARBA00004936"/>
    </source>
</evidence>
<dbReference type="GO" id="GO:0005886">
    <property type="term" value="C:plasma membrane"/>
    <property type="evidence" value="ECO:0007669"/>
    <property type="project" value="UniProtKB-SubCell"/>
</dbReference>
<keyword evidence="14" id="KW-1185">Reference proteome</keyword>
<keyword evidence="9" id="KW-0464">Manganese</keyword>
<feature type="binding site" evidence="9">
    <location>
        <position position="412"/>
    </location>
    <ligand>
        <name>substrate</name>
    </ligand>
</feature>
<feature type="active site" evidence="8">
    <location>
        <position position="299"/>
    </location>
</feature>
<dbReference type="Proteomes" id="UP000295325">
    <property type="component" value="Unassembled WGS sequence"/>
</dbReference>
<keyword evidence="6 11" id="KW-1133">Transmembrane helix</keyword>
<evidence type="ECO:0000313" key="14">
    <source>
        <dbReference type="Proteomes" id="UP000295325"/>
    </source>
</evidence>
<dbReference type="Gene3D" id="3.30.1120.170">
    <property type="match status" value="1"/>
</dbReference>
<dbReference type="InterPro" id="IPR050448">
    <property type="entry name" value="OpgB/LTA_synthase_biosynth"/>
</dbReference>
<evidence type="ECO:0000256" key="10">
    <source>
        <dbReference type="PIRSR" id="PIRSR005091-3"/>
    </source>
</evidence>
<reference evidence="13 14" key="1">
    <citation type="submission" date="2019-03" db="EMBL/GenBank/DDBJ databases">
        <title>Genomic Encyclopedia of Type Strains, Phase IV (KMG-IV): sequencing the most valuable type-strain genomes for metagenomic binning, comparative biology and taxonomic classification.</title>
        <authorList>
            <person name="Goeker M."/>
        </authorList>
    </citation>
    <scope>NUCLEOTIDE SEQUENCE [LARGE SCALE GENOMIC DNA]</scope>
    <source>
        <strain evidence="13 14">DSM 24455</strain>
    </source>
</reference>
<evidence type="ECO:0000256" key="4">
    <source>
        <dbReference type="ARBA" id="ARBA00022475"/>
    </source>
</evidence>
<evidence type="ECO:0000256" key="8">
    <source>
        <dbReference type="PIRSR" id="PIRSR005091-1"/>
    </source>
</evidence>
<keyword evidence="5 11" id="KW-0812">Transmembrane</keyword>
<feature type="domain" description="Sulfatase N-terminal" evidence="12">
    <location>
        <begin position="249"/>
        <end position="540"/>
    </location>
</feature>
<evidence type="ECO:0000256" key="5">
    <source>
        <dbReference type="ARBA" id="ARBA00022692"/>
    </source>
</evidence>
<evidence type="ECO:0000256" key="7">
    <source>
        <dbReference type="ARBA" id="ARBA00023136"/>
    </source>
</evidence>
<keyword evidence="4" id="KW-1003">Cell membrane</keyword>
<dbReference type="InterPro" id="IPR017850">
    <property type="entry name" value="Alkaline_phosphatase_core_sf"/>
</dbReference>
<dbReference type="PANTHER" id="PTHR47371">
    <property type="entry name" value="LIPOTEICHOIC ACID SYNTHASE"/>
    <property type="match status" value="1"/>
</dbReference>
<proteinExistence type="inferred from homology"/>
<feature type="transmembrane region" description="Helical" evidence="11">
    <location>
        <begin position="68"/>
        <end position="86"/>
    </location>
</feature>
<feature type="transmembrane region" description="Helical" evidence="11">
    <location>
        <begin position="12"/>
        <end position="30"/>
    </location>
</feature>
<sequence>MYRKIKAFLMEFDVLLFMAIIFLKVISLNYSLNLMQNADKTLVEGIMGSVFVAGALLLLFNGKSRYKAFIILDILISLLVLIDVVYNRYFMDVTSVALIYQAKITGEVKDSVKALLHLEDLKYIIDIIIFIPLYFILRNRIGVIKTSGWKKRFAMMMIFIAAGYTLSYSSVKALNRDQPDILKTMYDKKYVVSKIGGINFHIYDFYRYITDRVLNAEKLSDSDKRMIKEWFNNRNSVTAKNYSGMMKGKNLIVVQLEAFQGFVLNRSINGQEITPNLNKLSKESLVFDNYFYQTAWGGTSDAEFLSNVSLLPAREGSVYYQYAGNTYDSLISELKNQGYYTSVMHANRPGFWNRANMYKSLGFDSFVNENNYVKDDIQGLGLSDKSFFRQSVEKIKEYKQPFYTFMITLSSHFPYKDENNKIKDILNVGEFEGTTMGDYLKAVKYTDEAIGEFVDALKASGLWNNSVVVFYGDHSAIPFEKRDQLAKLLYNKEDLTPLEWFNAQKVVMMMHFPGEEFKGHNSMIAGQMDLYPTLANLFGVDAKYALGRDLLNSNSGFSMVREGNWIHDNVVYLKSTDKVYDINTGKELNKNDYIKDFELVYTYLKYSDAVIEHNLIKYFEGK</sequence>
<comment type="subcellular location">
    <subcellularLocation>
        <location evidence="1">Cell membrane</location>
        <topology evidence="1">Multi-pass membrane protein</topology>
    </subcellularLocation>
</comment>
<feature type="transmembrane region" description="Helical" evidence="11">
    <location>
        <begin position="42"/>
        <end position="61"/>
    </location>
</feature>
<feature type="transmembrane region" description="Helical" evidence="11">
    <location>
        <begin position="123"/>
        <end position="141"/>
    </location>
</feature>
<accession>A0A4R7KPC0</accession>
<evidence type="ECO:0000256" key="3">
    <source>
        <dbReference type="ARBA" id="ARBA00009983"/>
    </source>
</evidence>
<comment type="caution">
    <text evidence="13">The sequence shown here is derived from an EMBL/GenBank/DDBJ whole genome shotgun (WGS) entry which is preliminary data.</text>
</comment>